<gene>
    <name evidence="2" type="ORF">PVK06_000754</name>
</gene>
<evidence type="ECO:0000313" key="2">
    <source>
        <dbReference type="EMBL" id="KAK5844614.1"/>
    </source>
</evidence>
<dbReference type="Pfam" id="PF10536">
    <property type="entry name" value="PMD"/>
    <property type="match status" value="1"/>
</dbReference>
<protein>
    <recommendedName>
        <fullName evidence="1">Aminotransferase-like plant mobile domain-containing protein</fullName>
    </recommendedName>
</protein>
<comment type="caution">
    <text evidence="2">The sequence shown here is derived from an EMBL/GenBank/DDBJ whole genome shotgun (WGS) entry which is preliminary data.</text>
</comment>
<dbReference type="InterPro" id="IPR019557">
    <property type="entry name" value="AminoTfrase-like_pln_mobile"/>
</dbReference>
<feature type="domain" description="Aminotransferase-like plant mobile" evidence="1">
    <location>
        <begin position="10"/>
        <end position="92"/>
    </location>
</feature>
<evidence type="ECO:0000259" key="1">
    <source>
        <dbReference type="Pfam" id="PF10536"/>
    </source>
</evidence>
<proteinExistence type="predicted"/>
<name>A0ABR0QZ83_GOSAR</name>
<dbReference type="Proteomes" id="UP001358586">
    <property type="component" value="Chromosome 1"/>
</dbReference>
<dbReference type="EMBL" id="JARKNE010000001">
    <property type="protein sequence ID" value="KAK5844614.1"/>
    <property type="molecule type" value="Genomic_DNA"/>
</dbReference>
<organism evidence="2 3">
    <name type="scientific">Gossypium arboreum</name>
    <name type="common">Tree cotton</name>
    <name type="synonym">Gossypium nanking</name>
    <dbReference type="NCBI Taxonomy" id="29729"/>
    <lineage>
        <taxon>Eukaryota</taxon>
        <taxon>Viridiplantae</taxon>
        <taxon>Streptophyta</taxon>
        <taxon>Embryophyta</taxon>
        <taxon>Tracheophyta</taxon>
        <taxon>Spermatophyta</taxon>
        <taxon>Magnoliopsida</taxon>
        <taxon>eudicotyledons</taxon>
        <taxon>Gunneridae</taxon>
        <taxon>Pentapetalae</taxon>
        <taxon>rosids</taxon>
        <taxon>malvids</taxon>
        <taxon>Malvales</taxon>
        <taxon>Malvaceae</taxon>
        <taxon>Malvoideae</taxon>
        <taxon>Gossypium</taxon>
    </lineage>
</organism>
<reference evidence="2 3" key="1">
    <citation type="submission" date="2023-03" db="EMBL/GenBank/DDBJ databases">
        <title>WGS of Gossypium arboreum.</title>
        <authorList>
            <person name="Yu D."/>
        </authorList>
    </citation>
    <scope>NUCLEOTIDE SEQUENCE [LARGE SCALE GENOMIC DNA]</scope>
    <source>
        <tissue evidence="2">Leaf</tissue>
    </source>
</reference>
<sequence length="93" mass="11353">MASTFQSINCKWWNHEPSYVGLLEELQNIRLLLDQRLKVDFEWTSYFYLRIQKCILSEFLMNPNIWHVKVPLVVYATEEMHKSNRVKRQFGFR</sequence>
<accession>A0ABR0QZ83</accession>
<evidence type="ECO:0000313" key="3">
    <source>
        <dbReference type="Proteomes" id="UP001358586"/>
    </source>
</evidence>
<keyword evidence="3" id="KW-1185">Reference proteome</keyword>